<feature type="region of interest" description="Disordered" evidence="1">
    <location>
        <begin position="379"/>
        <end position="419"/>
    </location>
</feature>
<sequence>MLGYPTVLLIPSCLEIFSRNFTAPINGSSNCTSNMIFSQFATGGRGGVVVRLLASHLREQALIPFWVNFGFSTGERVKRFGRLLATMSWEPMRVKCGEYVAAPECKGGENWRSPRKPDDQRHLQAEATGKSTNRKGESLWKNYSGSSEQKKTVKHRRIVRGDSSAKTSGSLFVAQHHGSESTNLTPTLSEVTICMQACLVQCLFRIRYSNGNQRVPLVCNYNEMRGRSQVITTAICVALGTAVLVRHMPTCNLVNDHHFELYCCNTVLAVSTLALQLQIYRLHSKFNYTTRLPKDQRIRYVECGLQSITREEGVGFVNISFDLEENIQTSECLGWRLRAAFTKTSRLIPASGVGGRGNRVGGGGGGEFFNGRWARGQAGSQLGRQSSSREKTHSGLGMKGGRGEGAGVRVLGKNNSPTSRKRRLGWWVELVVAGRDVFETLDTLTILCNSFDPLRRSEACWLYWRLGLHELLVGEAAEGREWAANGNVQSNFSREFGEDAPSAPSIRKWYTEFKERGCICKRKSTRLPPVSEATAERVRESLRLQLNTFIDYYSKCEGFKKCSLYREQPAAAVFVKLTVCCLRVALIRVKDGETLLLYCIAENSVDQICRFGRKGWRLRIGELEAILEFEASQPIERISVDPLRKKRPNYITVRVTAATNGISQVMSVLALSYGHAQN</sequence>
<keyword evidence="3" id="KW-1185">Reference proteome</keyword>
<feature type="compositionally biased region" description="Gly residues" evidence="1">
    <location>
        <begin position="397"/>
        <end position="406"/>
    </location>
</feature>
<feature type="region of interest" description="Disordered" evidence="1">
    <location>
        <begin position="107"/>
        <end position="158"/>
    </location>
</feature>
<organism evidence="2 3">
    <name type="scientific">Dryococelus australis</name>
    <dbReference type="NCBI Taxonomy" id="614101"/>
    <lineage>
        <taxon>Eukaryota</taxon>
        <taxon>Metazoa</taxon>
        <taxon>Ecdysozoa</taxon>
        <taxon>Arthropoda</taxon>
        <taxon>Hexapoda</taxon>
        <taxon>Insecta</taxon>
        <taxon>Pterygota</taxon>
        <taxon>Neoptera</taxon>
        <taxon>Polyneoptera</taxon>
        <taxon>Phasmatodea</taxon>
        <taxon>Verophasmatodea</taxon>
        <taxon>Anareolatae</taxon>
        <taxon>Phasmatidae</taxon>
        <taxon>Eurycanthinae</taxon>
        <taxon>Dryococelus</taxon>
    </lineage>
</organism>
<feature type="compositionally biased region" description="Basic and acidic residues" evidence="1">
    <location>
        <begin position="115"/>
        <end position="124"/>
    </location>
</feature>
<accession>A0ABQ9GST5</accession>
<protein>
    <submittedName>
        <fullName evidence="2">Uncharacterized protein</fullName>
    </submittedName>
</protein>
<comment type="caution">
    <text evidence="2">The sequence shown here is derived from an EMBL/GenBank/DDBJ whole genome shotgun (WGS) entry which is preliminary data.</text>
</comment>
<reference evidence="2 3" key="1">
    <citation type="submission" date="2023-02" db="EMBL/GenBank/DDBJ databases">
        <title>LHISI_Scaffold_Assembly.</title>
        <authorList>
            <person name="Stuart O.P."/>
            <person name="Cleave R."/>
            <person name="Magrath M.J.L."/>
            <person name="Mikheyev A.S."/>
        </authorList>
    </citation>
    <scope>NUCLEOTIDE SEQUENCE [LARGE SCALE GENOMIC DNA]</scope>
    <source>
        <strain evidence="2">Daus_M_001</strain>
        <tissue evidence="2">Leg muscle</tissue>
    </source>
</reference>
<dbReference type="EMBL" id="JARBHB010000009">
    <property type="protein sequence ID" value="KAJ8875077.1"/>
    <property type="molecule type" value="Genomic_DNA"/>
</dbReference>
<gene>
    <name evidence="2" type="ORF">PR048_022967</name>
</gene>
<dbReference type="Proteomes" id="UP001159363">
    <property type="component" value="Chromosome 8"/>
</dbReference>
<evidence type="ECO:0000256" key="1">
    <source>
        <dbReference type="SAM" id="MobiDB-lite"/>
    </source>
</evidence>
<proteinExistence type="predicted"/>
<evidence type="ECO:0000313" key="2">
    <source>
        <dbReference type="EMBL" id="KAJ8875077.1"/>
    </source>
</evidence>
<name>A0ABQ9GST5_9NEOP</name>
<evidence type="ECO:0000313" key="3">
    <source>
        <dbReference type="Proteomes" id="UP001159363"/>
    </source>
</evidence>